<organism evidence="3">
    <name type="scientific">Polaromonas hydrogenivorans</name>
    <dbReference type="NCBI Taxonomy" id="335476"/>
    <lineage>
        <taxon>Bacteria</taxon>
        <taxon>Pseudomonadati</taxon>
        <taxon>Pseudomonadota</taxon>
        <taxon>Betaproteobacteria</taxon>
        <taxon>Burkholderiales</taxon>
        <taxon>Comamonadaceae</taxon>
        <taxon>Polaromonas</taxon>
    </lineage>
</organism>
<feature type="transmembrane region" description="Helical" evidence="1">
    <location>
        <begin position="148"/>
        <end position="166"/>
    </location>
</feature>
<dbReference type="InterPro" id="IPR007138">
    <property type="entry name" value="ABM_dom"/>
</dbReference>
<proteinExistence type="predicted"/>
<dbReference type="EMBL" id="CP157678">
    <property type="protein sequence ID" value="XBP72989.1"/>
    <property type="molecule type" value="Genomic_DNA"/>
</dbReference>
<geneLocation type="plasmid" evidence="3">
    <name>p3</name>
</geneLocation>
<protein>
    <submittedName>
        <fullName evidence="3">Antibiotic biosynthesis monooxygenase</fullName>
    </submittedName>
</protein>
<dbReference type="Pfam" id="PF03992">
    <property type="entry name" value="ABM"/>
    <property type="match status" value="1"/>
</dbReference>
<evidence type="ECO:0000259" key="2">
    <source>
        <dbReference type="Pfam" id="PF03992"/>
    </source>
</evidence>
<feature type="domain" description="ABM" evidence="2">
    <location>
        <begin position="34"/>
        <end position="106"/>
    </location>
</feature>
<dbReference type="SUPFAM" id="SSF54909">
    <property type="entry name" value="Dimeric alpha+beta barrel"/>
    <property type="match status" value="1"/>
</dbReference>
<dbReference type="AlphaFoldDB" id="A0AAU7LZ73"/>
<dbReference type="GO" id="GO:0004497">
    <property type="term" value="F:monooxygenase activity"/>
    <property type="evidence" value="ECO:0007669"/>
    <property type="project" value="UniProtKB-KW"/>
</dbReference>
<dbReference type="RefSeq" id="WP_349282875.1">
    <property type="nucleotide sequence ID" value="NZ_CP157678.1"/>
</dbReference>
<feature type="transmembrane region" description="Helical" evidence="1">
    <location>
        <begin position="178"/>
        <end position="198"/>
    </location>
</feature>
<keyword evidence="3" id="KW-0614">Plasmid</keyword>
<dbReference type="InterPro" id="IPR011008">
    <property type="entry name" value="Dimeric_a/b-barrel"/>
</dbReference>
<keyword evidence="1" id="KW-1133">Transmembrane helix</keyword>
<reference evidence="3" key="1">
    <citation type="submission" date="2024-05" db="EMBL/GenBank/DDBJ databases">
        <authorList>
            <person name="Bunk B."/>
            <person name="Swiderski J."/>
            <person name="Sproer C."/>
            <person name="Thiel V."/>
        </authorList>
    </citation>
    <scope>NUCLEOTIDE SEQUENCE</scope>
    <source>
        <strain evidence="3">DSM 17735</strain>
        <plasmid evidence="3">p3</plasmid>
    </source>
</reference>
<keyword evidence="3" id="KW-0503">Monooxygenase</keyword>
<keyword evidence="1" id="KW-0472">Membrane</keyword>
<evidence type="ECO:0000313" key="3">
    <source>
        <dbReference type="EMBL" id="XBP72989.1"/>
    </source>
</evidence>
<dbReference type="Gene3D" id="3.30.70.100">
    <property type="match status" value="1"/>
</dbReference>
<sequence>MRLHRRAISTESAHHTKCGNYSLIVMISTAEHAVTVLISRQVKQGCEAEFERVMDQIIAVAATFKGHLGAQLIRPGDEQGVYDSLYHIVLAFDSEINLKTWQNSPARSLGLAAAAPFIEGQTLVRQMSGLAHWFQPPAGSRQVPPPRWKVAVVTWLGIFPTVYLLFFSLGDMLAPWPLLGRIMLLTVLVVITMTWLVAPQLTRLFKPWLYPVAKSQASASPH</sequence>
<dbReference type="InterPro" id="IPR038762">
    <property type="entry name" value="ABM_predict"/>
</dbReference>
<accession>A0AAU7LZ73</accession>
<gene>
    <name evidence="3" type="ORF">ABLV49_24665</name>
</gene>
<keyword evidence="1" id="KW-0812">Transmembrane</keyword>
<dbReference type="PANTHER" id="PTHR40057">
    <property type="entry name" value="SLR1162 PROTEIN"/>
    <property type="match status" value="1"/>
</dbReference>
<keyword evidence="3" id="KW-0560">Oxidoreductase</keyword>
<dbReference type="PANTHER" id="PTHR40057:SF1">
    <property type="entry name" value="SLR1162 PROTEIN"/>
    <property type="match status" value="1"/>
</dbReference>
<name>A0AAU7LZ73_9BURK</name>
<evidence type="ECO:0000256" key="1">
    <source>
        <dbReference type="SAM" id="Phobius"/>
    </source>
</evidence>